<sequence length="105" mass="11526">MFILDSYALFLSWSAYCLVFNPFPHALVLLGPSDLHLPPSRLVSPVLSSFDCLPLLSLCILVGFVSLFPAGSSVYTLFCLCIHAHYPRPCLVPAVSVSLFWIPAL</sequence>
<reference evidence="2 3" key="1">
    <citation type="submission" date="2021-06" db="EMBL/GenBank/DDBJ databases">
        <authorList>
            <person name="Palmer J.M."/>
        </authorList>
    </citation>
    <scope>NUCLEOTIDE SEQUENCE [LARGE SCALE GENOMIC DNA]</scope>
    <source>
        <strain evidence="3">if_2019</strain>
        <tissue evidence="2">Muscle</tissue>
    </source>
</reference>
<keyword evidence="3" id="KW-1185">Reference proteome</keyword>
<evidence type="ECO:0000313" key="3">
    <source>
        <dbReference type="Proteomes" id="UP001482620"/>
    </source>
</evidence>
<protein>
    <submittedName>
        <fullName evidence="2">Uncharacterized protein</fullName>
    </submittedName>
</protein>
<proteinExistence type="predicted"/>
<keyword evidence="1" id="KW-0812">Transmembrane</keyword>
<keyword evidence="1" id="KW-1133">Transmembrane helix</keyword>
<keyword evidence="1" id="KW-0472">Membrane</keyword>
<feature type="transmembrane region" description="Helical" evidence="1">
    <location>
        <begin position="7"/>
        <end position="33"/>
    </location>
</feature>
<name>A0ABV0UPQ6_9TELE</name>
<feature type="transmembrane region" description="Helical" evidence="1">
    <location>
        <begin position="53"/>
        <end position="78"/>
    </location>
</feature>
<dbReference type="EMBL" id="JAHRIQ010081123">
    <property type="protein sequence ID" value="MEQ2246552.1"/>
    <property type="molecule type" value="Genomic_DNA"/>
</dbReference>
<organism evidence="2 3">
    <name type="scientific">Ilyodon furcidens</name>
    <name type="common">goldbreast splitfin</name>
    <dbReference type="NCBI Taxonomy" id="33524"/>
    <lineage>
        <taxon>Eukaryota</taxon>
        <taxon>Metazoa</taxon>
        <taxon>Chordata</taxon>
        <taxon>Craniata</taxon>
        <taxon>Vertebrata</taxon>
        <taxon>Euteleostomi</taxon>
        <taxon>Actinopterygii</taxon>
        <taxon>Neopterygii</taxon>
        <taxon>Teleostei</taxon>
        <taxon>Neoteleostei</taxon>
        <taxon>Acanthomorphata</taxon>
        <taxon>Ovalentaria</taxon>
        <taxon>Atherinomorphae</taxon>
        <taxon>Cyprinodontiformes</taxon>
        <taxon>Goodeidae</taxon>
        <taxon>Ilyodon</taxon>
    </lineage>
</organism>
<dbReference type="Proteomes" id="UP001482620">
    <property type="component" value="Unassembled WGS sequence"/>
</dbReference>
<accession>A0ABV0UPQ6</accession>
<evidence type="ECO:0000256" key="1">
    <source>
        <dbReference type="SAM" id="Phobius"/>
    </source>
</evidence>
<comment type="caution">
    <text evidence="2">The sequence shown here is derived from an EMBL/GenBank/DDBJ whole genome shotgun (WGS) entry which is preliminary data.</text>
</comment>
<evidence type="ECO:0000313" key="2">
    <source>
        <dbReference type="EMBL" id="MEQ2246552.1"/>
    </source>
</evidence>
<gene>
    <name evidence="2" type="ORF">ILYODFUR_000631</name>
</gene>